<evidence type="ECO:0000313" key="2">
    <source>
        <dbReference type="EMBL" id="KKN38858.1"/>
    </source>
</evidence>
<gene>
    <name evidence="2" type="ORF">LCGC14_0749130</name>
</gene>
<proteinExistence type="predicted"/>
<organism evidence="2">
    <name type="scientific">marine sediment metagenome</name>
    <dbReference type="NCBI Taxonomy" id="412755"/>
    <lineage>
        <taxon>unclassified sequences</taxon>
        <taxon>metagenomes</taxon>
        <taxon>ecological metagenomes</taxon>
    </lineage>
</organism>
<evidence type="ECO:0000256" key="1">
    <source>
        <dbReference type="SAM" id="MobiDB-lite"/>
    </source>
</evidence>
<protein>
    <submittedName>
        <fullName evidence="2">Uncharacterized protein</fullName>
    </submittedName>
</protein>
<accession>A0A0F9TBG7</accession>
<dbReference type="EMBL" id="LAZR01001798">
    <property type="protein sequence ID" value="KKN38858.1"/>
    <property type="molecule type" value="Genomic_DNA"/>
</dbReference>
<comment type="caution">
    <text evidence="2">The sequence shown here is derived from an EMBL/GenBank/DDBJ whole genome shotgun (WGS) entry which is preliminary data.</text>
</comment>
<dbReference type="AlphaFoldDB" id="A0A0F9TBG7"/>
<name>A0A0F9TBG7_9ZZZZ</name>
<reference evidence="2" key="1">
    <citation type="journal article" date="2015" name="Nature">
        <title>Complex archaea that bridge the gap between prokaryotes and eukaryotes.</title>
        <authorList>
            <person name="Spang A."/>
            <person name="Saw J.H."/>
            <person name="Jorgensen S.L."/>
            <person name="Zaremba-Niedzwiedzka K."/>
            <person name="Martijn J."/>
            <person name="Lind A.E."/>
            <person name="van Eijk R."/>
            <person name="Schleper C."/>
            <person name="Guy L."/>
            <person name="Ettema T.J."/>
        </authorList>
    </citation>
    <scope>NUCLEOTIDE SEQUENCE</scope>
</reference>
<feature type="region of interest" description="Disordered" evidence="1">
    <location>
        <begin position="68"/>
        <end position="90"/>
    </location>
</feature>
<sequence length="90" mass="10053">MTTKLIMPPQLRDDIAKILKVHSPEGTDSLGLPEIEPNYVVQSPGTPVHFPGGLVVNMNRRERRRRGLYGSMVTRRKGIPSPPNIRKGPE</sequence>